<dbReference type="Proteomes" id="UP001221142">
    <property type="component" value="Unassembled WGS sequence"/>
</dbReference>
<evidence type="ECO:0000313" key="4">
    <source>
        <dbReference type="Proteomes" id="UP001221142"/>
    </source>
</evidence>
<dbReference type="EMBL" id="JARKIF010000032">
    <property type="protein sequence ID" value="KAJ7611758.1"/>
    <property type="molecule type" value="Genomic_DNA"/>
</dbReference>
<evidence type="ECO:0000313" key="3">
    <source>
        <dbReference type="EMBL" id="KAJ7611758.1"/>
    </source>
</evidence>
<organism evidence="3 4">
    <name type="scientific">Roridomyces roridus</name>
    <dbReference type="NCBI Taxonomy" id="1738132"/>
    <lineage>
        <taxon>Eukaryota</taxon>
        <taxon>Fungi</taxon>
        <taxon>Dikarya</taxon>
        <taxon>Basidiomycota</taxon>
        <taxon>Agaricomycotina</taxon>
        <taxon>Agaricomycetes</taxon>
        <taxon>Agaricomycetidae</taxon>
        <taxon>Agaricales</taxon>
        <taxon>Marasmiineae</taxon>
        <taxon>Mycenaceae</taxon>
        <taxon>Roridomyces</taxon>
    </lineage>
</organism>
<keyword evidence="1" id="KW-0175">Coiled coil</keyword>
<keyword evidence="4" id="KW-1185">Reference proteome</keyword>
<feature type="coiled-coil region" evidence="1">
    <location>
        <begin position="212"/>
        <end position="267"/>
    </location>
</feature>
<reference evidence="3" key="1">
    <citation type="submission" date="2023-03" db="EMBL/GenBank/DDBJ databases">
        <title>Massive genome expansion in bonnet fungi (Mycena s.s.) driven by repeated elements and novel gene families across ecological guilds.</title>
        <authorList>
            <consortium name="Lawrence Berkeley National Laboratory"/>
            <person name="Harder C.B."/>
            <person name="Miyauchi S."/>
            <person name="Viragh M."/>
            <person name="Kuo A."/>
            <person name="Thoen E."/>
            <person name="Andreopoulos B."/>
            <person name="Lu D."/>
            <person name="Skrede I."/>
            <person name="Drula E."/>
            <person name="Henrissat B."/>
            <person name="Morin E."/>
            <person name="Kohler A."/>
            <person name="Barry K."/>
            <person name="LaButti K."/>
            <person name="Morin E."/>
            <person name="Salamov A."/>
            <person name="Lipzen A."/>
            <person name="Mereny Z."/>
            <person name="Hegedus B."/>
            <person name="Baldrian P."/>
            <person name="Stursova M."/>
            <person name="Weitz H."/>
            <person name="Taylor A."/>
            <person name="Grigoriev I.V."/>
            <person name="Nagy L.G."/>
            <person name="Martin F."/>
            <person name="Kauserud H."/>
        </authorList>
    </citation>
    <scope>NUCLEOTIDE SEQUENCE</scope>
    <source>
        <strain evidence="3">9284</strain>
    </source>
</reference>
<evidence type="ECO:0000256" key="2">
    <source>
        <dbReference type="SAM" id="MobiDB-lite"/>
    </source>
</evidence>
<feature type="coiled-coil region" evidence="1">
    <location>
        <begin position="292"/>
        <end position="369"/>
    </location>
</feature>
<feature type="region of interest" description="Disordered" evidence="2">
    <location>
        <begin position="444"/>
        <end position="465"/>
    </location>
</feature>
<gene>
    <name evidence="3" type="ORF">FB45DRAFT_940924</name>
</gene>
<proteinExistence type="predicted"/>
<name>A0AAD7FCA4_9AGAR</name>
<protein>
    <submittedName>
        <fullName evidence="3">Uncharacterized protein</fullName>
    </submittedName>
</protein>
<dbReference type="AlphaFoldDB" id="A0AAD7FCA4"/>
<evidence type="ECO:0000256" key="1">
    <source>
        <dbReference type="SAM" id="Coils"/>
    </source>
</evidence>
<accession>A0AAD7FCA4</accession>
<sequence>MLLRKHPKPDLPESWQDLFALVCSTIHPAASSQIDPDSETSARVECLKLEAITVKTTEQMSRLTELKEQLAQFGAWNSERIQKIEQGIWNLFELIDELLCSQSSFTFTDPVIDLVVQVLASLLLATGSDEHRHIPEYTVPFPLASDPLISLTREEFVQQLNKFVAIYFHAEGAMKQHAILTENFQKSILRCQKAEMASFNAQAEVGRLHESLEKLEQTETAVREMLTRVEKELEDEKSHSRQLTGLYESAEADADKLEYELTQMARSAVETETMCKKFAVRLLVAWARVRERENATAELAKSLVQEKQARERLAAQYGGISKALAVSSTSVNVLNERNTTLERDLAEARKQGEEQKKAAEARQASLQGNIADKSTQITGLWEDIVHANKLTAERDEDLEAARQEVKLLQTLLNEAVKARDAATEERHAAVRDYRDAGLERDQAIQERDEASRQRNQASEGWKESNKVLKKNNEMLKKSYDELREALEGQEACKASMNVLSERNTTLERDLAEARKQGEDQKKAAEATQVLLRGNITEKSAQITALREDIVYANNLTAATSESNIQLSKDLEDARQVLKTLETLRDEAFRGRDEKKRLNTV</sequence>
<comment type="caution">
    <text evidence="3">The sequence shown here is derived from an EMBL/GenBank/DDBJ whole genome shotgun (WGS) entry which is preliminary data.</text>
</comment>